<feature type="domain" description="ABC transmembrane type-1" evidence="11">
    <location>
        <begin position="252"/>
        <end position="535"/>
    </location>
</feature>
<dbReference type="InterPro" id="IPR036640">
    <property type="entry name" value="ABC1_TM_sf"/>
</dbReference>
<dbReference type="CDD" id="cd03250">
    <property type="entry name" value="ABCC_MRP_domain1"/>
    <property type="match status" value="1"/>
</dbReference>
<dbReference type="PROSITE" id="PS50929">
    <property type="entry name" value="ABC_TM1F"/>
    <property type="match status" value="2"/>
</dbReference>
<dbReference type="CDD" id="cd18604">
    <property type="entry name" value="ABC_6TM_VMR1_D2_like"/>
    <property type="match status" value="1"/>
</dbReference>
<dbReference type="SMART" id="SM00382">
    <property type="entry name" value="AAA"/>
    <property type="match status" value="2"/>
</dbReference>
<feature type="transmembrane region" description="Helical" evidence="9">
    <location>
        <begin position="469"/>
        <end position="490"/>
    </location>
</feature>
<keyword evidence="13" id="KW-1185">Reference proteome</keyword>
<protein>
    <recommendedName>
        <fullName evidence="14">P-loop containing nucleoside triphosphate hydrolase protein</fullName>
    </recommendedName>
</protein>
<evidence type="ECO:0000313" key="12">
    <source>
        <dbReference type="EMBL" id="KAF7346206.1"/>
    </source>
</evidence>
<evidence type="ECO:0000256" key="7">
    <source>
        <dbReference type="ARBA" id="ARBA00022989"/>
    </source>
</evidence>
<feature type="domain" description="ABC transporter" evidence="10">
    <location>
        <begin position="571"/>
        <end position="807"/>
    </location>
</feature>
<keyword evidence="5" id="KW-0547">Nucleotide-binding</keyword>
<evidence type="ECO:0000259" key="11">
    <source>
        <dbReference type="PROSITE" id="PS50929"/>
    </source>
</evidence>
<organism evidence="12 13">
    <name type="scientific">Mycena sanguinolenta</name>
    <dbReference type="NCBI Taxonomy" id="230812"/>
    <lineage>
        <taxon>Eukaryota</taxon>
        <taxon>Fungi</taxon>
        <taxon>Dikarya</taxon>
        <taxon>Basidiomycota</taxon>
        <taxon>Agaricomycotina</taxon>
        <taxon>Agaricomycetes</taxon>
        <taxon>Agaricomycetidae</taxon>
        <taxon>Agaricales</taxon>
        <taxon>Marasmiineae</taxon>
        <taxon>Mycenaceae</taxon>
        <taxon>Mycena</taxon>
    </lineage>
</organism>
<dbReference type="CDD" id="cd18596">
    <property type="entry name" value="ABC_6TM_VMR1_D1_like"/>
    <property type="match status" value="1"/>
</dbReference>
<feature type="transmembrane region" description="Helical" evidence="9">
    <location>
        <begin position="137"/>
        <end position="155"/>
    </location>
</feature>
<evidence type="ECO:0000256" key="1">
    <source>
        <dbReference type="ARBA" id="ARBA00004141"/>
    </source>
</evidence>
<feature type="transmembrane region" description="Helical" evidence="9">
    <location>
        <begin position="904"/>
        <end position="929"/>
    </location>
</feature>
<dbReference type="GO" id="GO:0140359">
    <property type="term" value="F:ABC-type transporter activity"/>
    <property type="evidence" value="ECO:0007669"/>
    <property type="project" value="InterPro"/>
</dbReference>
<keyword evidence="2" id="KW-0813">Transport</keyword>
<evidence type="ECO:0008006" key="14">
    <source>
        <dbReference type="Google" id="ProtNLM"/>
    </source>
</evidence>
<dbReference type="PANTHER" id="PTHR24223:SF356">
    <property type="entry name" value="ATP-BINDING CASSETTE TRANSPORTER ABC4"/>
    <property type="match status" value="1"/>
</dbReference>
<feature type="transmembrane region" description="Helical" evidence="9">
    <location>
        <begin position="76"/>
        <end position="94"/>
    </location>
</feature>
<proteinExistence type="predicted"/>
<feature type="domain" description="ABC transmembrane type-1" evidence="11">
    <location>
        <begin position="865"/>
        <end position="1137"/>
    </location>
</feature>
<feature type="transmembrane region" description="Helical" evidence="9">
    <location>
        <begin position="6"/>
        <end position="23"/>
    </location>
</feature>
<dbReference type="GO" id="GO:0016887">
    <property type="term" value="F:ATP hydrolysis activity"/>
    <property type="evidence" value="ECO:0007669"/>
    <property type="project" value="InterPro"/>
</dbReference>
<comment type="subcellular location">
    <subcellularLocation>
        <location evidence="1">Membrane</location>
        <topology evidence="1">Multi-pass membrane protein</topology>
    </subcellularLocation>
</comment>
<evidence type="ECO:0000256" key="2">
    <source>
        <dbReference type="ARBA" id="ARBA00022448"/>
    </source>
</evidence>
<dbReference type="InterPro" id="IPR050173">
    <property type="entry name" value="ABC_transporter_C-like"/>
</dbReference>
<dbReference type="PANTHER" id="PTHR24223">
    <property type="entry name" value="ATP-BINDING CASSETTE SUB-FAMILY C"/>
    <property type="match status" value="1"/>
</dbReference>
<accession>A0A8H6XTM7</accession>
<name>A0A8H6XTM7_9AGAR</name>
<dbReference type="EMBL" id="JACAZH010000019">
    <property type="protein sequence ID" value="KAF7346206.1"/>
    <property type="molecule type" value="Genomic_DNA"/>
</dbReference>
<dbReference type="Pfam" id="PF00664">
    <property type="entry name" value="ABC_membrane"/>
    <property type="match status" value="2"/>
</dbReference>
<dbReference type="PROSITE" id="PS00211">
    <property type="entry name" value="ABC_TRANSPORTER_1"/>
    <property type="match status" value="1"/>
</dbReference>
<feature type="transmembrane region" description="Helical" evidence="9">
    <location>
        <begin position="101"/>
        <end position="117"/>
    </location>
</feature>
<dbReference type="FunFam" id="3.40.50.300:FF:000838">
    <property type="entry name" value="ABC multidrug transporter (Eurofung)"/>
    <property type="match status" value="1"/>
</dbReference>
<dbReference type="GO" id="GO:0005524">
    <property type="term" value="F:ATP binding"/>
    <property type="evidence" value="ECO:0007669"/>
    <property type="project" value="UniProtKB-KW"/>
</dbReference>
<dbReference type="InterPro" id="IPR017871">
    <property type="entry name" value="ABC_transporter-like_CS"/>
</dbReference>
<gene>
    <name evidence="12" type="ORF">MSAN_01847500</name>
</gene>
<evidence type="ECO:0000256" key="4">
    <source>
        <dbReference type="ARBA" id="ARBA00022737"/>
    </source>
</evidence>
<evidence type="ECO:0000256" key="3">
    <source>
        <dbReference type="ARBA" id="ARBA00022692"/>
    </source>
</evidence>
<dbReference type="InterPro" id="IPR003593">
    <property type="entry name" value="AAA+_ATPase"/>
</dbReference>
<keyword evidence="4" id="KW-0677">Repeat</keyword>
<dbReference type="Gene3D" id="3.40.50.300">
    <property type="entry name" value="P-loop containing nucleotide triphosphate hydrolases"/>
    <property type="match status" value="2"/>
</dbReference>
<evidence type="ECO:0000256" key="8">
    <source>
        <dbReference type="ARBA" id="ARBA00023136"/>
    </source>
</evidence>
<comment type="caution">
    <text evidence="12">The sequence shown here is derived from an EMBL/GenBank/DDBJ whole genome shotgun (WGS) entry which is preliminary data.</text>
</comment>
<keyword evidence="6" id="KW-0067">ATP-binding</keyword>
<feature type="transmembrane region" description="Helical" evidence="9">
    <location>
        <begin position="285"/>
        <end position="302"/>
    </location>
</feature>
<dbReference type="InterPro" id="IPR027417">
    <property type="entry name" value="P-loop_NTPase"/>
</dbReference>
<feature type="transmembrane region" description="Helical" evidence="9">
    <location>
        <begin position="251"/>
        <end position="273"/>
    </location>
</feature>
<feature type="transmembrane region" description="Helical" evidence="9">
    <location>
        <begin position="997"/>
        <end position="1019"/>
    </location>
</feature>
<dbReference type="SUPFAM" id="SSF90123">
    <property type="entry name" value="ABC transporter transmembrane region"/>
    <property type="match status" value="2"/>
</dbReference>
<feature type="transmembrane region" description="Helical" evidence="9">
    <location>
        <begin position="1119"/>
        <end position="1138"/>
    </location>
</feature>
<dbReference type="Pfam" id="PF00005">
    <property type="entry name" value="ABC_tran"/>
    <property type="match status" value="2"/>
</dbReference>
<keyword evidence="7 9" id="KW-1133">Transmembrane helix</keyword>
<evidence type="ECO:0000256" key="9">
    <source>
        <dbReference type="SAM" id="Phobius"/>
    </source>
</evidence>
<keyword evidence="8 9" id="KW-0472">Membrane</keyword>
<dbReference type="Proteomes" id="UP000623467">
    <property type="component" value="Unassembled WGS sequence"/>
</dbReference>
<dbReference type="InterPro" id="IPR003439">
    <property type="entry name" value="ABC_transporter-like_ATP-bd"/>
</dbReference>
<evidence type="ECO:0000256" key="5">
    <source>
        <dbReference type="ARBA" id="ARBA00022741"/>
    </source>
</evidence>
<dbReference type="PROSITE" id="PS50893">
    <property type="entry name" value="ABC_TRANSPORTER_2"/>
    <property type="match status" value="2"/>
</dbReference>
<dbReference type="CDD" id="cd03244">
    <property type="entry name" value="ABCC_MRP_domain2"/>
    <property type="match status" value="1"/>
</dbReference>
<evidence type="ECO:0000256" key="6">
    <source>
        <dbReference type="ARBA" id="ARBA00022840"/>
    </source>
</evidence>
<evidence type="ECO:0000313" key="13">
    <source>
        <dbReference type="Proteomes" id="UP000623467"/>
    </source>
</evidence>
<dbReference type="FunFam" id="1.20.1560.10:FF:000013">
    <property type="entry name" value="ABC transporter C family member 2"/>
    <property type="match status" value="1"/>
</dbReference>
<dbReference type="Gene3D" id="1.20.1560.10">
    <property type="entry name" value="ABC transporter type 1, transmembrane domain"/>
    <property type="match status" value="2"/>
</dbReference>
<feature type="domain" description="ABC transporter" evidence="10">
    <location>
        <begin position="1162"/>
        <end position="1400"/>
    </location>
</feature>
<keyword evidence="3 9" id="KW-0812">Transmembrane</keyword>
<dbReference type="SUPFAM" id="SSF52540">
    <property type="entry name" value="P-loop containing nucleoside triphosphate hydrolases"/>
    <property type="match status" value="2"/>
</dbReference>
<dbReference type="InterPro" id="IPR011527">
    <property type="entry name" value="ABC1_TM_dom"/>
</dbReference>
<reference evidence="12" key="1">
    <citation type="submission" date="2020-05" db="EMBL/GenBank/DDBJ databases">
        <title>Mycena genomes resolve the evolution of fungal bioluminescence.</title>
        <authorList>
            <person name="Tsai I.J."/>
        </authorList>
    </citation>
    <scope>NUCLEOTIDE SEQUENCE</scope>
    <source>
        <strain evidence="12">160909Yilan</strain>
    </source>
</reference>
<dbReference type="GO" id="GO:0016020">
    <property type="term" value="C:membrane"/>
    <property type="evidence" value="ECO:0007669"/>
    <property type="project" value="UniProtKB-SubCell"/>
</dbReference>
<evidence type="ECO:0000259" key="10">
    <source>
        <dbReference type="PROSITE" id="PS50893"/>
    </source>
</evidence>
<sequence length="1415" mass="157810">MDSQILPAYVATASVSLILGHWASSKFRPENHPEPYPKEYSLEHDRTGTMKVKFLACTALVVLELVTFDIGNWKDVVLLASYVYAMLLAFVPLVSRHSPSAIHLNGVLLVSLGSYVYRDLLPLATFTLVPKDLAQGWLLWAKILVLTIAAIVIPLSTPRSYIPVDPEKPMAEPNAEQTCSLFSSLTYSYLDALILLAYKQRGLSSNDLPTLADYDSAEYLTGKSFPVLDPHSKGASKHLLYGFLKVYRDEYISMIMLGMGTFAAPAVLNRLLASLESTAEPFVRPWVWVVLLFLVPFFRSMNQARYTWIATRQKVQAEGILVQLLFAHSLRIRMNTQTKDKDKRNLVGRINNLCTSDVSTLTDVMEMWIQVMFFPLQVTLAIWFLYLILGWSSFVGLAVILITLPLPSYLTKTLRKYQIVSRKKTDARVQQVTETMNVLRMIKWFAWENKIKEDISAKREEELNAIKNVRLIVVLNNSINFVIPLLVMLATFSTYTLVMKQQLTASIVFTSLSVFDGILRQQTRNLMNQISVIIQGKVSLDRVDDFLRTTELLDLYTSEDPLIQTENDERIGFRDAQFSWSNQADDSYFKLRIGSEIIFQPGVINLIVGPTGVGKTAILLALLGEMHFVPAGPNPWVNLPRQGGVAYASQQPWIENATIKQNIVFDTSIPFDEVRYKRVLYACALYPDLELLEARDETEVGERGLTLSGGQKARVSLARAIYSTASIILLDDVLSSLDIHTAKWIVHNCLSTDLIQGRTVILVTHNIALTRSISQWVVSLSLDGSIMHGPMETVLESSHLAAANLEEEEERAALEDEVPGTAGVSDSKVTGKLTVAEKSQQGMVKWSTYKVFLFNLSSQPIPFLFLICGLFLLNETTTLFQSWFLGFWSSQYLEHPMSSVPVSFYLSIYSTSVVMAMVFYIVAYSLYAFGTMRSAKIIHAKLIDSVIGTTLRWLDTTPMSRVITRITQDTSKIDSNFALMVVSFAERTIFLLSKFTAIMILNPVFVLPGGIITLLSIFTGRIYMVAQLPIQRQMSAARSPMLAHFAAAIAGLTSIRAYRAEKAFLRESTVRIDNFIRPAISFWNLNRWISMRSDILGATFSAALGWYLVYGGGSRYGPANVGFSLSAALAFTSAILWWTSSRSRNPHKLGYLLLTGLQAGEIRVENLSAKYSADGPEILHNLNFAIKSGERIAIVGRTGSGKSSLTLALLRCIPIEGKIYYDGIRTDTVNLDALRSKITIIPQVPELLGGSLRRNLDPFGTHDDLVLTDALRAAGLFSLQIDGDEKKSNLSLDSMISSEGSNLSLGERQIIAFARAIIRGSKLLILDEATSAIDYQTDVLIQSTLRNELQGVTVLTVAHRLRTIMDYDRIMVLEAGRIVELDTPINLLKDKAGYLRAMVDESSDRDELLAIAEGV</sequence>
<feature type="transmembrane region" description="Helical" evidence="9">
    <location>
        <begin position="1095"/>
        <end position="1113"/>
    </location>
</feature>
<dbReference type="OrthoDB" id="6500128at2759"/>